<proteinExistence type="predicted"/>
<keyword evidence="3" id="KW-1185">Reference proteome</keyword>
<sequence>MIYRRKTYHIDPVILNAFNQHFNDTLLPAQLKYGARLVGRWMAKKDNGMIEIFAIWEYDRYEDYERIENKVKSDEEHVKRVQNWYHKMGGREKLKEWFFKMEQDFLETTVPFEKTILSKK</sequence>
<protein>
    <submittedName>
        <fullName evidence="2">NIPSNAP family protein</fullName>
    </submittedName>
</protein>
<name>A0ABV8WW18_9BACI</name>
<evidence type="ECO:0000313" key="2">
    <source>
        <dbReference type="EMBL" id="MFC4403777.1"/>
    </source>
</evidence>
<evidence type="ECO:0000259" key="1">
    <source>
        <dbReference type="Pfam" id="PF07978"/>
    </source>
</evidence>
<dbReference type="SUPFAM" id="SSF54909">
    <property type="entry name" value="Dimeric alpha+beta barrel"/>
    <property type="match status" value="1"/>
</dbReference>
<dbReference type="InterPro" id="IPR012577">
    <property type="entry name" value="NIPSNAP"/>
</dbReference>
<accession>A0ABV8WW18</accession>
<comment type="caution">
    <text evidence="2">The sequence shown here is derived from an EMBL/GenBank/DDBJ whole genome shotgun (WGS) entry which is preliminary data.</text>
</comment>
<dbReference type="EMBL" id="JBHSDT010000008">
    <property type="protein sequence ID" value="MFC4403777.1"/>
    <property type="molecule type" value="Genomic_DNA"/>
</dbReference>
<dbReference type="RefSeq" id="WP_390252312.1">
    <property type="nucleotide sequence ID" value="NZ_JBHSDT010000008.1"/>
</dbReference>
<dbReference type="InterPro" id="IPR011008">
    <property type="entry name" value="Dimeric_a/b-barrel"/>
</dbReference>
<evidence type="ECO:0000313" key="3">
    <source>
        <dbReference type="Proteomes" id="UP001595882"/>
    </source>
</evidence>
<dbReference type="Gene3D" id="3.30.70.100">
    <property type="match status" value="1"/>
</dbReference>
<dbReference type="Proteomes" id="UP001595882">
    <property type="component" value="Unassembled WGS sequence"/>
</dbReference>
<dbReference type="Pfam" id="PF07978">
    <property type="entry name" value="NIPSNAP"/>
    <property type="match status" value="1"/>
</dbReference>
<gene>
    <name evidence="2" type="ORF">ACFOY7_11915</name>
</gene>
<feature type="domain" description="NIPSNAP" evidence="1">
    <location>
        <begin position="6"/>
        <end position="82"/>
    </location>
</feature>
<reference evidence="3" key="1">
    <citation type="journal article" date="2019" name="Int. J. Syst. Evol. Microbiol.">
        <title>The Global Catalogue of Microorganisms (GCM) 10K type strain sequencing project: providing services to taxonomists for standard genome sequencing and annotation.</title>
        <authorList>
            <consortium name="The Broad Institute Genomics Platform"/>
            <consortium name="The Broad Institute Genome Sequencing Center for Infectious Disease"/>
            <person name="Wu L."/>
            <person name="Ma J."/>
        </authorList>
    </citation>
    <scope>NUCLEOTIDE SEQUENCE [LARGE SCALE GENOMIC DNA]</scope>
    <source>
        <strain evidence="3">CCUG 37865</strain>
    </source>
</reference>
<organism evidence="2 3">
    <name type="scientific">Gracilibacillus xinjiangensis</name>
    <dbReference type="NCBI Taxonomy" id="1193282"/>
    <lineage>
        <taxon>Bacteria</taxon>
        <taxon>Bacillati</taxon>
        <taxon>Bacillota</taxon>
        <taxon>Bacilli</taxon>
        <taxon>Bacillales</taxon>
        <taxon>Bacillaceae</taxon>
        <taxon>Gracilibacillus</taxon>
    </lineage>
</organism>